<dbReference type="EMBL" id="JADIMZ010000091">
    <property type="protein sequence ID" value="MBO8432843.1"/>
    <property type="molecule type" value="Genomic_DNA"/>
</dbReference>
<organism evidence="4 5">
    <name type="scientific">Candidatus Pullibacteroides excrementavium</name>
    <dbReference type="NCBI Taxonomy" id="2840905"/>
    <lineage>
        <taxon>Bacteria</taxon>
        <taxon>Pseudomonadati</taxon>
        <taxon>Bacteroidota</taxon>
        <taxon>Bacteroidia</taxon>
        <taxon>Bacteroidales</taxon>
        <taxon>Candidatus Pullibacteroides</taxon>
    </lineage>
</organism>
<evidence type="ECO:0000313" key="5">
    <source>
        <dbReference type="Proteomes" id="UP000823612"/>
    </source>
</evidence>
<name>A0A9D9DSR0_9BACT</name>
<accession>A0A9D9DSR0</accession>
<dbReference type="PANTHER" id="PTHR30576">
    <property type="entry name" value="COLANIC BIOSYNTHESIS UDP-GLUCOSE LIPID CARRIER TRANSFERASE"/>
    <property type="match status" value="1"/>
</dbReference>
<evidence type="ECO:0000259" key="3">
    <source>
        <dbReference type="Pfam" id="PF02397"/>
    </source>
</evidence>
<feature type="domain" description="Bacterial sugar transferase" evidence="3">
    <location>
        <begin position="134"/>
        <end position="319"/>
    </location>
</feature>
<comment type="similarity">
    <text evidence="1">Belongs to the bacterial sugar transferase family.</text>
</comment>
<feature type="transmembrane region" description="Helical" evidence="2">
    <location>
        <begin position="139"/>
        <end position="160"/>
    </location>
</feature>
<keyword evidence="2" id="KW-0472">Membrane</keyword>
<evidence type="ECO:0000256" key="1">
    <source>
        <dbReference type="ARBA" id="ARBA00006464"/>
    </source>
</evidence>
<sequence length="324" mass="37735">MRKVVKNICIGKTAEADEFVSRLVRLRGSGNVKHLDWGESVTGLGHCMEEWNGSGEMEMHVYLFPERKEPALRQIRAICCKCLCFKSCVIYLWDSGESRPPSVFWMEDFLANEEECRFYRFPFARPNIWQIGLKRTFDIVFCFLSLVLLSPVFLLCALLIKLDSAGPVFYSQLRIGLKGKAFRIYKFRSMRVGAEQGKPELSNEEDPRITAWGRIMRRYRIDELPQLWNVIKGDMSLIGYRPERDYFIEKIEQVFPLYSLLYGIRPGITSQGMVNYGYAENVDEMLERLGEDMDYLRKLTVKPIRQDLKVMLKTVQVVFRGLGK</sequence>
<gene>
    <name evidence="4" type="ORF">IAB08_06075</name>
</gene>
<dbReference type="InterPro" id="IPR003362">
    <property type="entry name" value="Bact_transf"/>
</dbReference>
<evidence type="ECO:0000313" key="4">
    <source>
        <dbReference type="EMBL" id="MBO8432843.1"/>
    </source>
</evidence>
<proteinExistence type="inferred from homology"/>
<dbReference type="PANTHER" id="PTHR30576:SF0">
    <property type="entry name" value="UNDECAPRENYL-PHOSPHATE N-ACETYLGALACTOSAMINYL 1-PHOSPHATE TRANSFERASE-RELATED"/>
    <property type="match status" value="1"/>
</dbReference>
<dbReference type="Pfam" id="PF02397">
    <property type="entry name" value="Bac_transf"/>
    <property type="match status" value="1"/>
</dbReference>
<reference evidence="4" key="2">
    <citation type="journal article" date="2021" name="PeerJ">
        <title>Extensive microbial diversity within the chicken gut microbiome revealed by metagenomics and culture.</title>
        <authorList>
            <person name="Gilroy R."/>
            <person name="Ravi A."/>
            <person name="Getino M."/>
            <person name="Pursley I."/>
            <person name="Horton D.L."/>
            <person name="Alikhan N.F."/>
            <person name="Baker D."/>
            <person name="Gharbi K."/>
            <person name="Hall N."/>
            <person name="Watson M."/>
            <person name="Adriaenssens E.M."/>
            <person name="Foster-Nyarko E."/>
            <person name="Jarju S."/>
            <person name="Secka A."/>
            <person name="Antonio M."/>
            <person name="Oren A."/>
            <person name="Chaudhuri R.R."/>
            <person name="La Ragione R."/>
            <person name="Hildebrand F."/>
            <person name="Pallen M.J."/>
        </authorList>
    </citation>
    <scope>NUCLEOTIDE SEQUENCE</scope>
    <source>
        <strain evidence="4">2889</strain>
    </source>
</reference>
<evidence type="ECO:0000256" key="2">
    <source>
        <dbReference type="SAM" id="Phobius"/>
    </source>
</evidence>
<dbReference type="AlphaFoldDB" id="A0A9D9DSR0"/>
<protein>
    <submittedName>
        <fullName evidence="4">Sugar transferase</fullName>
    </submittedName>
</protein>
<comment type="caution">
    <text evidence="4">The sequence shown here is derived from an EMBL/GenBank/DDBJ whole genome shotgun (WGS) entry which is preliminary data.</text>
</comment>
<dbReference type="Proteomes" id="UP000823612">
    <property type="component" value="Unassembled WGS sequence"/>
</dbReference>
<dbReference type="GO" id="GO:0016780">
    <property type="term" value="F:phosphotransferase activity, for other substituted phosphate groups"/>
    <property type="evidence" value="ECO:0007669"/>
    <property type="project" value="TreeGrafter"/>
</dbReference>
<keyword evidence="2" id="KW-1133">Transmembrane helix</keyword>
<keyword evidence="2" id="KW-0812">Transmembrane</keyword>
<keyword evidence="4" id="KW-0808">Transferase</keyword>
<reference evidence="4" key="1">
    <citation type="submission" date="2020-10" db="EMBL/GenBank/DDBJ databases">
        <authorList>
            <person name="Gilroy R."/>
        </authorList>
    </citation>
    <scope>NUCLEOTIDE SEQUENCE</scope>
    <source>
        <strain evidence="4">2889</strain>
    </source>
</reference>